<dbReference type="OrthoDB" id="529273at2759"/>
<sequence length="453" mass="44476">MDVSTFSFRAPPPTAAAAAAMGGGGPPPADADADGGRDLLTPTVLRGHMAHLVQDVVHYPLALGGTLASGALRGGRCGRAGWRGRLRRRGCGLAGGVHAATLRPALLVPTALAGGGAKDDGGDGAAAAAAANASWGRHLLRLVGASWPAGVALLDAHSSGGVCFRSTFALGGGLVDVAPSALGADNPFWAAAGIVRTPRVSPPPPAPGVAGGGRAHAAACAAARYTVLNRADARRLPEAATVADGISVLTSVAGGGGGDGDGDGGGAPAVTVATFDGAPRTPFSAQRTLLAATTTLVAAHGAGLANLLFLRPGSTVIEVFPFGYTPRIFAELAAQLGVVHVGVMAAPDEAGVDACLTTAHGGAGASRDVVVGLPVLLAKWHARAGGWKALLSPPETALQGLMPAAADPLGWHGLTATAPALASVRPCLRAQPLAVRPEALAMAAVSAAGCRKG</sequence>
<evidence type="ECO:0000256" key="1">
    <source>
        <dbReference type="SAM" id="MobiDB-lite"/>
    </source>
</evidence>
<accession>A0A1X6NL56</accession>
<dbReference type="EMBL" id="KV919614">
    <property type="protein sequence ID" value="OSX69328.1"/>
    <property type="molecule type" value="Genomic_DNA"/>
</dbReference>
<gene>
    <name evidence="2" type="ORF">BU14_1617s0001</name>
</gene>
<dbReference type="PANTHER" id="PTHR20961">
    <property type="entry name" value="GLYCOSYLTRANSFERASE"/>
    <property type="match status" value="1"/>
</dbReference>
<proteinExistence type="predicted"/>
<dbReference type="GO" id="GO:0016757">
    <property type="term" value="F:glycosyltransferase activity"/>
    <property type="evidence" value="ECO:0007669"/>
    <property type="project" value="InterPro"/>
</dbReference>
<evidence type="ECO:0000313" key="2">
    <source>
        <dbReference type="EMBL" id="OSX69328.1"/>
    </source>
</evidence>
<evidence type="ECO:0000313" key="3">
    <source>
        <dbReference type="Proteomes" id="UP000218209"/>
    </source>
</evidence>
<protein>
    <submittedName>
        <fullName evidence="2">Uncharacterized protein</fullName>
    </submittedName>
</protein>
<dbReference type="InterPro" id="IPR007657">
    <property type="entry name" value="Glycosyltransferase_61"/>
</dbReference>
<dbReference type="Proteomes" id="UP000218209">
    <property type="component" value="Unassembled WGS sequence"/>
</dbReference>
<dbReference type="AlphaFoldDB" id="A0A1X6NL56"/>
<name>A0A1X6NL56_PORUM</name>
<keyword evidence="3" id="KW-1185">Reference proteome</keyword>
<organism evidence="2 3">
    <name type="scientific">Porphyra umbilicalis</name>
    <name type="common">Purple laver</name>
    <name type="synonym">Red alga</name>
    <dbReference type="NCBI Taxonomy" id="2786"/>
    <lineage>
        <taxon>Eukaryota</taxon>
        <taxon>Rhodophyta</taxon>
        <taxon>Bangiophyceae</taxon>
        <taxon>Bangiales</taxon>
        <taxon>Bangiaceae</taxon>
        <taxon>Porphyra</taxon>
    </lineage>
</organism>
<feature type="region of interest" description="Disordered" evidence="1">
    <location>
        <begin position="15"/>
        <end position="34"/>
    </location>
</feature>
<reference evidence="2 3" key="1">
    <citation type="submission" date="2017-03" db="EMBL/GenBank/DDBJ databases">
        <title>WGS assembly of Porphyra umbilicalis.</title>
        <authorList>
            <person name="Brawley S.H."/>
            <person name="Blouin N.A."/>
            <person name="Ficko-Blean E."/>
            <person name="Wheeler G.L."/>
            <person name="Lohr M."/>
            <person name="Goodson H.V."/>
            <person name="Jenkins J.W."/>
            <person name="Blaby-Haas C.E."/>
            <person name="Helliwell K.E."/>
            <person name="Chan C."/>
            <person name="Marriage T."/>
            <person name="Bhattacharya D."/>
            <person name="Klein A.S."/>
            <person name="Badis Y."/>
            <person name="Brodie J."/>
            <person name="Cao Y."/>
            <person name="Collen J."/>
            <person name="Dittami S.M."/>
            <person name="Gachon C.M."/>
            <person name="Green B.R."/>
            <person name="Karpowicz S."/>
            <person name="Kim J.W."/>
            <person name="Kudahl U."/>
            <person name="Lin S."/>
            <person name="Michel G."/>
            <person name="Mittag M."/>
            <person name="Olson B.J."/>
            <person name="Pangilinan J."/>
            <person name="Peng Y."/>
            <person name="Qiu H."/>
            <person name="Shu S."/>
            <person name="Singer J.T."/>
            <person name="Smith A.G."/>
            <person name="Sprecher B.N."/>
            <person name="Wagner V."/>
            <person name="Wang W."/>
            <person name="Wang Z.-Y."/>
            <person name="Yan J."/>
            <person name="Yarish C."/>
            <person name="Zoeuner-Riek S."/>
            <person name="Zhuang Y."/>
            <person name="Zou Y."/>
            <person name="Lindquist E.A."/>
            <person name="Grimwood J."/>
            <person name="Barry K."/>
            <person name="Rokhsar D.S."/>
            <person name="Schmutz J."/>
            <person name="Stiller J.W."/>
            <person name="Grossman A.R."/>
            <person name="Prochnik S.E."/>
        </authorList>
    </citation>
    <scope>NUCLEOTIDE SEQUENCE [LARGE SCALE GENOMIC DNA]</scope>
    <source>
        <strain evidence="2">4086291</strain>
    </source>
</reference>